<comment type="catalytic activity">
    <reaction evidence="1">
        <text>GDP-alpha-D-mannose + H2O = alpha-D-mannose 1-phosphate + GMP + 2 H(+)</text>
        <dbReference type="Rhea" id="RHEA:27978"/>
        <dbReference type="ChEBI" id="CHEBI:15377"/>
        <dbReference type="ChEBI" id="CHEBI:15378"/>
        <dbReference type="ChEBI" id="CHEBI:57527"/>
        <dbReference type="ChEBI" id="CHEBI:58115"/>
        <dbReference type="ChEBI" id="CHEBI:58409"/>
    </reaction>
</comment>
<protein>
    <recommendedName>
        <fullName evidence="4">GDP-mannose pyrophosphatase</fullName>
    </recommendedName>
    <alternativeName>
        <fullName evidence="6">GDP-mannose hydrolase</fullName>
    </alternativeName>
    <alternativeName>
        <fullName evidence="7">GDPMK</fullName>
    </alternativeName>
</protein>
<dbReference type="InterPro" id="IPR000086">
    <property type="entry name" value="NUDIX_hydrolase_dom"/>
</dbReference>
<dbReference type="EMBL" id="JALPRX010000014">
    <property type="protein sequence ID" value="MCK8783584.1"/>
    <property type="molecule type" value="Genomic_DNA"/>
</dbReference>
<evidence type="ECO:0000256" key="6">
    <source>
        <dbReference type="ARBA" id="ARBA00032162"/>
    </source>
</evidence>
<evidence type="ECO:0000256" key="5">
    <source>
        <dbReference type="ARBA" id="ARBA00022801"/>
    </source>
</evidence>
<dbReference type="PANTHER" id="PTHR11839">
    <property type="entry name" value="UDP/ADP-SUGAR PYROPHOSPHATASE"/>
    <property type="match status" value="1"/>
</dbReference>
<comment type="cofactor">
    <cofactor evidence="2">
        <name>Mg(2+)</name>
        <dbReference type="ChEBI" id="CHEBI:18420"/>
    </cofactor>
</comment>
<dbReference type="PANTHER" id="PTHR11839:SF18">
    <property type="entry name" value="NUDIX HYDROLASE DOMAIN-CONTAINING PROTEIN"/>
    <property type="match status" value="1"/>
</dbReference>
<evidence type="ECO:0000313" key="10">
    <source>
        <dbReference type="Proteomes" id="UP001139516"/>
    </source>
</evidence>
<sequence length="185" mass="20716">MTDTDQGADITTTGSRIVYENRWMRVREDSVRRRDGSAGIYGVIEKTDFVIVAAIQDGRLHLVEQYRYPVRRRCWELPQGMWETRPGTDHVTLARAELREETGLEAAELAYAGRLFLAAGMCTQCSHIYRATGLTRGANALDPEEQDLVTRDFALEEVEAMIRDGVIADTSTIAALGLLRIKGLL</sequence>
<evidence type="ECO:0000256" key="1">
    <source>
        <dbReference type="ARBA" id="ARBA00000847"/>
    </source>
</evidence>
<keyword evidence="5 9" id="KW-0378">Hydrolase</keyword>
<dbReference type="GO" id="GO:0019693">
    <property type="term" value="P:ribose phosphate metabolic process"/>
    <property type="evidence" value="ECO:0007669"/>
    <property type="project" value="TreeGrafter"/>
</dbReference>
<dbReference type="PROSITE" id="PS51462">
    <property type="entry name" value="NUDIX"/>
    <property type="match status" value="1"/>
</dbReference>
<dbReference type="Proteomes" id="UP001139516">
    <property type="component" value="Unassembled WGS sequence"/>
</dbReference>
<dbReference type="AlphaFoldDB" id="A0A9X2BV23"/>
<dbReference type="CDD" id="cd24161">
    <property type="entry name" value="NUDIX_ADPRase_Ndx2"/>
    <property type="match status" value="1"/>
</dbReference>
<dbReference type="Gene3D" id="3.90.79.10">
    <property type="entry name" value="Nucleoside Triphosphate Pyrophosphohydrolase"/>
    <property type="match status" value="1"/>
</dbReference>
<keyword evidence="10" id="KW-1185">Reference proteome</keyword>
<dbReference type="GO" id="GO:0016787">
    <property type="term" value="F:hydrolase activity"/>
    <property type="evidence" value="ECO:0007669"/>
    <property type="project" value="UniProtKB-KW"/>
</dbReference>
<accession>A0A9X2BV23</accession>
<feature type="domain" description="Nudix hydrolase" evidence="8">
    <location>
        <begin position="45"/>
        <end position="175"/>
    </location>
</feature>
<evidence type="ECO:0000259" key="8">
    <source>
        <dbReference type="PROSITE" id="PS51462"/>
    </source>
</evidence>
<evidence type="ECO:0000256" key="4">
    <source>
        <dbReference type="ARBA" id="ARBA00016377"/>
    </source>
</evidence>
<evidence type="ECO:0000313" key="9">
    <source>
        <dbReference type="EMBL" id="MCK8783584.1"/>
    </source>
</evidence>
<proteinExistence type="inferred from homology"/>
<dbReference type="RefSeq" id="WP_248665708.1">
    <property type="nucleotide sequence ID" value="NZ_JALPRX010000014.1"/>
</dbReference>
<comment type="caution">
    <text evidence="9">The sequence shown here is derived from an EMBL/GenBank/DDBJ whole genome shotgun (WGS) entry which is preliminary data.</text>
</comment>
<reference evidence="9" key="1">
    <citation type="submission" date="2022-04" db="EMBL/GenBank/DDBJ databases">
        <title>Roseomonas acroporae sp. nov., isolated from coral Acropora digitifera.</title>
        <authorList>
            <person name="Sun H."/>
        </authorList>
    </citation>
    <scope>NUCLEOTIDE SEQUENCE</scope>
    <source>
        <strain evidence="9">NAR14</strain>
    </source>
</reference>
<evidence type="ECO:0000256" key="2">
    <source>
        <dbReference type="ARBA" id="ARBA00001946"/>
    </source>
</evidence>
<organism evidence="9 10">
    <name type="scientific">Roseomonas acroporae</name>
    <dbReference type="NCBI Taxonomy" id="2937791"/>
    <lineage>
        <taxon>Bacteria</taxon>
        <taxon>Pseudomonadati</taxon>
        <taxon>Pseudomonadota</taxon>
        <taxon>Alphaproteobacteria</taxon>
        <taxon>Acetobacterales</taxon>
        <taxon>Roseomonadaceae</taxon>
        <taxon>Roseomonas</taxon>
    </lineage>
</organism>
<evidence type="ECO:0000256" key="7">
    <source>
        <dbReference type="ARBA" id="ARBA00032272"/>
    </source>
</evidence>
<dbReference type="InterPro" id="IPR015797">
    <property type="entry name" value="NUDIX_hydrolase-like_dom_sf"/>
</dbReference>
<gene>
    <name evidence="9" type="ORF">M0638_04215</name>
</gene>
<evidence type="ECO:0000256" key="3">
    <source>
        <dbReference type="ARBA" id="ARBA00007275"/>
    </source>
</evidence>
<comment type="similarity">
    <text evidence="3">Belongs to the Nudix hydrolase family. NudK subfamily.</text>
</comment>
<name>A0A9X2BV23_9PROT</name>
<dbReference type="SUPFAM" id="SSF55811">
    <property type="entry name" value="Nudix"/>
    <property type="match status" value="1"/>
</dbReference>
<dbReference type="Pfam" id="PF00293">
    <property type="entry name" value="NUDIX"/>
    <property type="match status" value="1"/>
</dbReference>
<dbReference type="GO" id="GO:0005829">
    <property type="term" value="C:cytosol"/>
    <property type="evidence" value="ECO:0007669"/>
    <property type="project" value="TreeGrafter"/>
</dbReference>
<dbReference type="GO" id="GO:0006753">
    <property type="term" value="P:nucleoside phosphate metabolic process"/>
    <property type="evidence" value="ECO:0007669"/>
    <property type="project" value="TreeGrafter"/>
</dbReference>